<comment type="caution">
    <text evidence="9">The sequence shown here is derived from an EMBL/GenBank/DDBJ whole genome shotgun (WGS) entry which is preliminary data.</text>
</comment>
<evidence type="ECO:0000256" key="7">
    <source>
        <dbReference type="ARBA" id="ARBA00023224"/>
    </source>
</evidence>
<evidence type="ECO:0000256" key="1">
    <source>
        <dbReference type="ARBA" id="ARBA00004651"/>
    </source>
</evidence>
<dbReference type="PANTHER" id="PTHR32546:SF11">
    <property type="entry name" value="G-PROTEIN COUPLED RECEPTOR 158-RELATED"/>
    <property type="match status" value="1"/>
</dbReference>
<dbReference type="PANTHER" id="PTHR32546">
    <property type="entry name" value="G-PROTEIN COUPLED RECEPTOR 158-RELATED"/>
    <property type="match status" value="1"/>
</dbReference>
<sequence>MLSYATAAAAFCREPASVSTRVPASCSPGMGGWVIKASNGRSVKAEVHLPFLDAFLGGLRIAVRRTRDNCPEQHTFLAAAVGTGHELSLGMMGFNQTDLSRKTDILRQEPYWEGQVMAAVVGTSASECYQIKQLTGWRLNHCPGQPVPMLDHPFSEVKFPNIQSNPPLAQLEAISSCPITCYLGEETDPHLATTSFQAKQPQFPQPLLIRLLLQTLHQLRCPSLDTLQPLNVSLVCMPIKGLGFVLGAYECICKAGFYHPNIFSVNSFQRKGAENRFSGGELSEEVYTCLPCREGCSYCTDDTPCYAQEDKYLRLAIISFQTLCMLLDFISMLVVYHFRKAKALTDYERILQNNFQPYGVRSSWLYTQLQNILYVELRNKSAQGWLKKTGKLQWNQAEYEPTVSSHHNPGKLYTGQHESIRASGLVLLETILFGSLLLYFPAIIELLLCSIPGPPVAWEALWCYLAPVLTGSANGTKTEQENKNELHLILDQHNTMKASSRMDCINRTPARRLRETPGMALDEASTPCPRSEIMQSQSLLYPVGTTQSVLHDRRGTATSCSRFLPDLPEGAVPHSWQARSCTESHSGQNATLDSALAGSDVRRAGSAPCPGEPQILRSFELIALSSHSVQSILLSGAQNWTQHSRSGLNNAEQRDRTTYLNLLNISTSTTLCADYVPHLSDMVDFGQQSASEHGDGYPGSRELLSAALAHSHLHREAGLKKHKRKAFLAGKRLGALLTSVEEEKEERTTAEFLFLLWGVYLCYAVRTVPSAFHEPRYMAVAVHNELIISAIFHTIRQVICRSILDVTERVEMPSEAEHLHYTQHVAGHVDQRRSNTFILASRLQSDWMLMLFFAHTHLTVTVTVGLLLIPKLSKFQGFEVLKILM</sequence>
<comment type="subcellular location">
    <subcellularLocation>
        <location evidence="1">Cell membrane</location>
        <topology evidence="1">Multi-pass membrane protein</topology>
    </subcellularLocation>
</comment>
<keyword evidence="4" id="KW-0297">G-protein coupled receptor</keyword>
<comment type="similarity">
    <text evidence="2">Belongs to the G-protein coupled receptor 3 family.</text>
</comment>
<keyword evidence="8" id="KW-1133">Transmembrane helix</keyword>
<evidence type="ECO:0000256" key="5">
    <source>
        <dbReference type="ARBA" id="ARBA00023170"/>
    </source>
</evidence>
<dbReference type="GO" id="GO:0004930">
    <property type="term" value="F:G protein-coupled receptor activity"/>
    <property type="evidence" value="ECO:0007669"/>
    <property type="project" value="UniProtKB-KW"/>
</dbReference>
<feature type="transmembrane region" description="Helical" evidence="8">
    <location>
        <begin position="847"/>
        <end position="869"/>
    </location>
</feature>
<keyword evidence="8" id="KW-0812">Transmembrane</keyword>
<dbReference type="GO" id="GO:0005886">
    <property type="term" value="C:plasma membrane"/>
    <property type="evidence" value="ECO:0007669"/>
    <property type="project" value="UniProtKB-SubCell"/>
</dbReference>
<organism evidence="9 10">
    <name type="scientific">Mycteria americana</name>
    <name type="common">Wood stork</name>
    <dbReference type="NCBI Taxonomy" id="33587"/>
    <lineage>
        <taxon>Eukaryota</taxon>
        <taxon>Metazoa</taxon>
        <taxon>Chordata</taxon>
        <taxon>Craniata</taxon>
        <taxon>Vertebrata</taxon>
        <taxon>Euteleostomi</taxon>
        <taxon>Archelosauria</taxon>
        <taxon>Archosauria</taxon>
        <taxon>Dinosauria</taxon>
        <taxon>Saurischia</taxon>
        <taxon>Theropoda</taxon>
        <taxon>Coelurosauria</taxon>
        <taxon>Aves</taxon>
        <taxon>Neognathae</taxon>
        <taxon>Neoaves</taxon>
        <taxon>Aequornithes</taxon>
        <taxon>Ciconiiformes</taxon>
        <taxon>Ciconiidae</taxon>
        <taxon>Mycteria</taxon>
    </lineage>
</organism>
<keyword evidence="10" id="KW-1185">Reference proteome</keyword>
<keyword evidence="3" id="KW-1003">Cell membrane</keyword>
<dbReference type="InterPro" id="IPR043458">
    <property type="entry name" value="GPR158/179"/>
</dbReference>
<evidence type="ECO:0000256" key="4">
    <source>
        <dbReference type="ARBA" id="ARBA00023040"/>
    </source>
</evidence>
<keyword evidence="8" id="KW-0472">Membrane</keyword>
<evidence type="ECO:0000256" key="8">
    <source>
        <dbReference type="SAM" id="Phobius"/>
    </source>
</evidence>
<dbReference type="EMBL" id="JAUNZN010000002">
    <property type="protein sequence ID" value="KAK4826255.1"/>
    <property type="molecule type" value="Genomic_DNA"/>
</dbReference>
<dbReference type="Proteomes" id="UP001333110">
    <property type="component" value="Unassembled WGS sequence"/>
</dbReference>
<dbReference type="AlphaFoldDB" id="A0AAN7P4G0"/>
<evidence type="ECO:0000256" key="2">
    <source>
        <dbReference type="ARBA" id="ARBA00007242"/>
    </source>
</evidence>
<keyword evidence="7" id="KW-0807">Transducer</keyword>
<feature type="transmembrane region" description="Helical" evidence="8">
    <location>
        <begin position="425"/>
        <end position="444"/>
    </location>
</feature>
<protein>
    <submittedName>
        <fullName evidence="9">Uncharacterized protein</fullName>
    </submittedName>
</protein>
<gene>
    <name evidence="9" type="ORF">QYF61_006702</name>
</gene>
<accession>A0AAN7P4G0</accession>
<reference evidence="9 10" key="1">
    <citation type="journal article" date="2023" name="J. Hered.">
        <title>Chromosome-level genome of the wood stork (Mycteria americana) provides insight into avian chromosome evolution.</title>
        <authorList>
            <person name="Flamio R. Jr."/>
            <person name="Ramstad K.M."/>
        </authorList>
    </citation>
    <scope>NUCLEOTIDE SEQUENCE [LARGE SCALE GENOMIC DNA]</scope>
    <source>
        <strain evidence="9">JAX WOST 10</strain>
    </source>
</reference>
<evidence type="ECO:0000256" key="6">
    <source>
        <dbReference type="ARBA" id="ARBA00023180"/>
    </source>
</evidence>
<evidence type="ECO:0000313" key="10">
    <source>
        <dbReference type="Proteomes" id="UP001333110"/>
    </source>
</evidence>
<evidence type="ECO:0000256" key="3">
    <source>
        <dbReference type="ARBA" id="ARBA00022475"/>
    </source>
</evidence>
<keyword evidence="5" id="KW-0675">Receptor</keyword>
<name>A0AAN7P4G0_MYCAM</name>
<feature type="transmembrane region" description="Helical" evidence="8">
    <location>
        <begin position="312"/>
        <end position="336"/>
    </location>
</feature>
<keyword evidence="6" id="KW-0325">Glycoprotein</keyword>
<evidence type="ECO:0000313" key="9">
    <source>
        <dbReference type="EMBL" id="KAK4826255.1"/>
    </source>
</evidence>
<proteinExistence type="inferred from homology"/>